<dbReference type="EMBL" id="JAPFFF010000001">
    <property type="protein sequence ID" value="KAK8898169.1"/>
    <property type="molecule type" value="Genomic_DNA"/>
</dbReference>
<dbReference type="Gene3D" id="1.10.510.10">
    <property type="entry name" value="Transferase(Phosphotransferase) domain 1"/>
    <property type="match status" value="1"/>
</dbReference>
<dbReference type="PANTHER" id="PTHR10681">
    <property type="entry name" value="THIOREDOXIN PEROXIDASE"/>
    <property type="match status" value="1"/>
</dbReference>
<keyword evidence="1" id="KW-0575">Peroxidase</keyword>
<organism evidence="6 7">
    <name type="scientific">Tritrichomonas musculus</name>
    <dbReference type="NCBI Taxonomy" id="1915356"/>
    <lineage>
        <taxon>Eukaryota</taxon>
        <taxon>Metamonada</taxon>
        <taxon>Parabasalia</taxon>
        <taxon>Tritrichomonadida</taxon>
        <taxon>Tritrichomonadidae</taxon>
        <taxon>Tritrichomonas</taxon>
    </lineage>
</organism>
<comment type="caution">
    <text evidence="6">The sequence shown here is derived from an EMBL/GenBank/DDBJ whole genome shotgun (WGS) entry which is preliminary data.</text>
</comment>
<dbReference type="PANTHER" id="PTHR10681:SF171">
    <property type="entry name" value="PEROXIREDOXIN 4"/>
    <property type="match status" value="1"/>
</dbReference>
<dbReference type="PROSITE" id="PS51352">
    <property type="entry name" value="THIOREDOXIN_2"/>
    <property type="match status" value="1"/>
</dbReference>
<sequence>MTSVEAINLDHCRKIREFKLIDYKYSIFIESNTNKIYLQIIFNQKCKNSQEEDEFTASISKISKISTHPALLPIIDFKFTNSCPTIIVEYPPNGFLTNENKDPLKFKNQDFTGTKKLINLLGIAAGMHFYYLNRINHGNLKQSDIFFDQNLYPHVMNFEVAEDTPEDEKCIKRIKAQTHDIQSFGYIAYSIITSDQQLSENKNHQKTDLTKIKSIWLRNFLQNCFSAETFSNPTFYQVYNDLLLNRSKYQDTLGVINEDEVAKYIEALNDYMTNFSNKINESASQPKKNPPQKIEGVFSQIAIVGEPAPDFKGTAVLPSLEFGDIELSQFKGKWLVLFSYPLDFTFVCPTEIIQFSEEYDQFKKINCEVVGISIDSVYSHLAWMNVPRKEGGIGNINYPIIGDLGGRISKRYGLYMYDEEHDMRGTVIIDPDGIVRHISMNHPDVGRNIDEILRLVQGYQYAREHGEVCPAQWHEGDDIIKPDPKGSLEYFSKH</sequence>
<dbReference type="InterPro" id="IPR011009">
    <property type="entry name" value="Kinase-like_dom_sf"/>
</dbReference>
<protein>
    <submittedName>
        <fullName evidence="6">Peroxiredoxin</fullName>
    </submittedName>
</protein>
<dbReference type="CDD" id="cd03015">
    <property type="entry name" value="PRX_Typ2cys"/>
    <property type="match status" value="1"/>
</dbReference>
<dbReference type="Pfam" id="PF10417">
    <property type="entry name" value="1-cysPrx_C"/>
    <property type="match status" value="1"/>
</dbReference>
<dbReference type="Proteomes" id="UP001470230">
    <property type="component" value="Unassembled WGS sequence"/>
</dbReference>
<dbReference type="InterPro" id="IPR001245">
    <property type="entry name" value="Ser-Thr/Tyr_kinase_cat_dom"/>
</dbReference>
<evidence type="ECO:0000256" key="4">
    <source>
        <dbReference type="ARBA" id="ARBA00023284"/>
    </source>
</evidence>
<keyword evidence="3" id="KW-0560">Oxidoreductase</keyword>
<keyword evidence="2" id="KW-0049">Antioxidant</keyword>
<dbReference type="InterPro" id="IPR036249">
    <property type="entry name" value="Thioredoxin-like_sf"/>
</dbReference>
<feature type="domain" description="Thioredoxin" evidence="5">
    <location>
        <begin position="302"/>
        <end position="461"/>
    </location>
</feature>
<evidence type="ECO:0000256" key="2">
    <source>
        <dbReference type="ARBA" id="ARBA00022862"/>
    </source>
</evidence>
<accession>A0ABR2L486</accession>
<keyword evidence="4" id="KW-0676">Redox-active center</keyword>
<dbReference type="SUPFAM" id="SSF52833">
    <property type="entry name" value="Thioredoxin-like"/>
    <property type="match status" value="1"/>
</dbReference>
<dbReference type="InterPro" id="IPR000866">
    <property type="entry name" value="AhpC/TSA"/>
</dbReference>
<proteinExistence type="predicted"/>
<name>A0ABR2L486_9EUKA</name>
<dbReference type="InterPro" id="IPR019479">
    <property type="entry name" value="Peroxiredoxin_C"/>
</dbReference>
<dbReference type="Gene3D" id="3.40.30.10">
    <property type="entry name" value="Glutaredoxin"/>
    <property type="match status" value="1"/>
</dbReference>
<gene>
    <name evidence="6" type="ORF">M9Y10_000440</name>
</gene>
<dbReference type="Pfam" id="PF00578">
    <property type="entry name" value="AhpC-TSA"/>
    <property type="match status" value="1"/>
</dbReference>
<keyword evidence="7" id="KW-1185">Reference proteome</keyword>
<dbReference type="InterPro" id="IPR050217">
    <property type="entry name" value="Peroxiredoxin"/>
</dbReference>
<evidence type="ECO:0000259" key="5">
    <source>
        <dbReference type="PROSITE" id="PS51352"/>
    </source>
</evidence>
<dbReference type="SUPFAM" id="SSF56112">
    <property type="entry name" value="Protein kinase-like (PK-like)"/>
    <property type="match status" value="1"/>
</dbReference>
<evidence type="ECO:0000313" key="7">
    <source>
        <dbReference type="Proteomes" id="UP001470230"/>
    </source>
</evidence>
<evidence type="ECO:0000256" key="1">
    <source>
        <dbReference type="ARBA" id="ARBA00022559"/>
    </source>
</evidence>
<dbReference type="Pfam" id="PF07714">
    <property type="entry name" value="PK_Tyr_Ser-Thr"/>
    <property type="match status" value="1"/>
</dbReference>
<dbReference type="InterPro" id="IPR013766">
    <property type="entry name" value="Thioredoxin_domain"/>
</dbReference>
<reference evidence="6 7" key="1">
    <citation type="submission" date="2024-04" db="EMBL/GenBank/DDBJ databases">
        <title>Tritrichomonas musculus Genome.</title>
        <authorList>
            <person name="Alves-Ferreira E."/>
            <person name="Grigg M."/>
            <person name="Lorenzi H."/>
            <person name="Galac M."/>
        </authorList>
    </citation>
    <scope>NUCLEOTIDE SEQUENCE [LARGE SCALE GENOMIC DNA]</scope>
    <source>
        <strain evidence="6 7">EAF2021</strain>
    </source>
</reference>
<evidence type="ECO:0000313" key="6">
    <source>
        <dbReference type="EMBL" id="KAK8898169.1"/>
    </source>
</evidence>
<evidence type="ECO:0000256" key="3">
    <source>
        <dbReference type="ARBA" id="ARBA00023002"/>
    </source>
</evidence>